<organism evidence="2 3">
    <name type="scientific">Myxococcus stipitatus (strain DSM 14675 / JCM 12634 / Mx s8)</name>
    <dbReference type="NCBI Taxonomy" id="1278073"/>
    <lineage>
        <taxon>Bacteria</taxon>
        <taxon>Pseudomonadati</taxon>
        <taxon>Myxococcota</taxon>
        <taxon>Myxococcia</taxon>
        <taxon>Myxococcales</taxon>
        <taxon>Cystobacterineae</taxon>
        <taxon>Myxococcaceae</taxon>
        <taxon>Myxococcus</taxon>
    </lineage>
</organism>
<gene>
    <name evidence="2" type="ordered locus">MYSTI_06826</name>
</gene>
<evidence type="ECO:0000313" key="2">
    <source>
        <dbReference type="EMBL" id="AGC48099.1"/>
    </source>
</evidence>
<accession>L7UNP7</accession>
<dbReference type="HOGENOM" id="CLU_2330803_0_0_7"/>
<reference evidence="2 3" key="1">
    <citation type="journal article" date="2013" name="Genome Announc.">
        <title>Complete genome sequence of Myxococcus stipitatus strain DSM 14675, a fruiting myxobacterium.</title>
        <authorList>
            <person name="Huntley S."/>
            <person name="Kneip S."/>
            <person name="Treuner-Lange A."/>
            <person name="Sogaard-Andersen L."/>
        </authorList>
    </citation>
    <scope>NUCLEOTIDE SEQUENCE [LARGE SCALE GENOMIC DNA]</scope>
    <source>
        <strain evidence="3">DSM 14675 / JCM 12634 / Mx s8</strain>
    </source>
</reference>
<dbReference type="EMBL" id="CP004025">
    <property type="protein sequence ID" value="AGC48099.1"/>
    <property type="molecule type" value="Genomic_DNA"/>
</dbReference>
<evidence type="ECO:0000256" key="1">
    <source>
        <dbReference type="SAM" id="MobiDB-lite"/>
    </source>
</evidence>
<keyword evidence="3" id="KW-1185">Reference proteome</keyword>
<dbReference type="KEGG" id="msd:MYSTI_06826"/>
<protein>
    <submittedName>
        <fullName evidence="2">Uncharacterized protein</fullName>
    </submittedName>
</protein>
<name>L7UNP7_MYXSD</name>
<evidence type="ECO:0000313" key="3">
    <source>
        <dbReference type="Proteomes" id="UP000011131"/>
    </source>
</evidence>
<proteinExistence type="predicted"/>
<sequence>MRADSSEPHLPVQRSLGAGDGRPKPGPARLVSRRRDPLPHSPAMLHRILLEADPVVTCGCGMLRFEGVSGCANTYARADLTPSAYSRGRVRTSGPRGP</sequence>
<feature type="region of interest" description="Disordered" evidence="1">
    <location>
        <begin position="1"/>
        <end position="40"/>
    </location>
</feature>
<dbReference type="Proteomes" id="UP000011131">
    <property type="component" value="Chromosome"/>
</dbReference>
<dbReference type="AlphaFoldDB" id="L7UNP7"/>